<gene>
    <name evidence="7" type="ORF">C7444_10217</name>
</gene>
<dbReference type="InterPro" id="IPR001478">
    <property type="entry name" value="PDZ"/>
</dbReference>
<evidence type="ECO:0000256" key="5">
    <source>
        <dbReference type="SAM" id="Phobius"/>
    </source>
</evidence>
<dbReference type="PRINTS" id="PR00834">
    <property type="entry name" value="PROTEASES2C"/>
</dbReference>
<dbReference type="PANTHER" id="PTHR43343:SF3">
    <property type="entry name" value="PROTEASE DO-LIKE 8, CHLOROPLASTIC"/>
    <property type="match status" value="1"/>
</dbReference>
<dbReference type="InterPro" id="IPR036034">
    <property type="entry name" value="PDZ_sf"/>
</dbReference>
<evidence type="ECO:0000313" key="7">
    <source>
        <dbReference type="EMBL" id="PXW98541.1"/>
    </source>
</evidence>
<organism evidence="7 8">
    <name type="scientific">Sphaerotilus hippei</name>
    <dbReference type="NCBI Taxonomy" id="744406"/>
    <lineage>
        <taxon>Bacteria</taxon>
        <taxon>Pseudomonadati</taxon>
        <taxon>Pseudomonadota</taxon>
        <taxon>Betaproteobacteria</taxon>
        <taxon>Burkholderiales</taxon>
        <taxon>Sphaerotilaceae</taxon>
        <taxon>Sphaerotilus</taxon>
    </lineage>
</organism>
<dbReference type="InterPro" id="IPR051201">
    <property type="entry name" value="Chloro_Bact_Ser_Proteases"/>
</dbReference>
<keyword evidence="5" id="KW-0472">Membrane</keyword>
<keyword evidence="5" id="KW-1133">Transmembrane helix</keyword>
<dbReference type="GO" id="GO:0004252">
    <property type="term" value="F:serine-type endopeptidase activity"/>
    <property type="evidence" value="ECO:0007669"/>
    <property type="project" value="InterPro"/>
</dbReference>
<evidence type="ECO:0000313" key="8">
    <source>
        <dbReference type="Proteomes" id="UP000247811"/>
    </source>
</evidence>
<dbReference type="InterPro" id="IPR009003">
    <property type="entry name" value="Peptidase_S1_PA"/>
</dbReference>
<dbReference type="EMBL" id="QJJS01000002">
    <property type="protein sequence ID" value="PXW98541.1"/>
    <property type="molecule type" value="Genomic_DNA"/>
</dbReference>
<evidence type="ECO:0000259" key="6">
    <source>
        <dbReference type="SMART" id="SM00228"/>
    </source>
</evidence>
<feature type="domain" description="PDZ" evidence="6">
    <location>
        <begin position="277"/>
        <end position="362"/>
    </location>
</feature>
<protein>
    <submittedName>
        <fullName evidence="7">2-alkenal reductase</fullName>
    </submittedName>
</protein>
<proteinExistence type="inferred from homology"/>
<evidence type="ECO:0000256" key="3">
    <source>
        <dbReference type="ARBA" id="ARBA00022801"/>
    </source>
</evidence>
<sequence length="376" mass="39188">MLDQATPGPRPGDETVRRSLWRGFLGLLAGAGLASLLLVTLHSDAREAQPRSVAPRGSLLPEEQAVVNLFEQSAPSVAYITTETVQRNALGGAEVSQGAGSGFVWDSQGHVVTNFHVVQGARRVFVQLDAGNAIEAVPVGGAVEYDLAVIKLARVPQGLRPLPLGSSRDLRIGQTVYAIGNPFGLQRTLTKGLVSALDRELPTANFREVVGVIQTDAAINPGNSGGPLLDSAGRLIGVNSAIRSASGSSSGIGFAIPADLVNRVVPALIAKGRAPLPGIGVTPMRPDLVARAGVRGVVLAEVGRGTPAAKAGLQPINRRTGDLGDVIVAVEGRPVETLSTFVTELERAGVDAQVELTVRRGPAERKVRVTVIDLRE</sequence>
<feature type="transmembrane region" description="Helical" evidence="5">
    <location>
        <begin position="20"/>
        <end position="41"/>
    </location>
</feature>
<dbReference type="OrthoDB" id="9758917at2"/>
<comment type="similarity">
    <text evidence="1">Belongs to the peptidase S1C family.</text>
</comment>
<comment type="caution">
    <text evidence="7">The sequence shown here is derived from an EMBL/GenBank/DDBJ whole genome shotgun (WGS) entry which is preliminary data.</text>
</comment>
<keyword evidence="4" id="KW-0720">Serine protease</keyword>
<dbReference type="GO" id="GO:0006508">
    <property type="term" value="P:proteolysis"/>
    <property type="evidence" value="ECO:0007669"/>
    <property type="project" value="UniProtKB-KW"/>
</dbReference>
<dbReference type="SMART" id="SM00228">
    <property type="entry name" value="PDZ"/>
    <property type="match status" value="1"/>
</dbReference>
<accession>A0A318H484</accession>
<dbReference type="SUPFAM" id="SSF50156">
    <property type="entry name" value="PDZ domain-like"/>
    <property type="match status" value="1"/>
</dbReference>
<dbReference type="Gene3D" id="2.40.10.120">
    <property type="match status" value="1"/>
</dbReference>
<dbReference type="Pfam" id="PF13180">
    <property type="entry name" value="PDZ_2"/>
    <property type="match status" value="1"/>
</dbReference>
<evidence type="ECO:0000256" key="2">
    <source>
        <dbReference type="ARBA" id="ARBA00022670"/>
    </source>
</evidence>
<dbReference type="Gene3D" id="2.30.42.10">
    <property type="match status" value="1"/>
</dbReference>
<keyword evidence="3" id="KW-0378">Hydrolase</keyword>
<dbReference type="Pfam" id="PF13365">
    <property type="entry name" value="Trypsin_2"/>
    <property type="match status" value="1"/>
</dbReference>
<dbReference type="AlphaFoldDB" id="A0A318H484"/>
<evidence type="ECO:0000256" key="1">
    <source>
        <dbReference type="ARBA" id="ARBA00010541"/>
    </source>
</evidence>
<name>A0A318H484_9BURK</name>
<keyword evidence="8" id="KW-1185">Reference proteome</keyword>
<keyword evidence="2" id="KW-0645">Protease</keyword>
<dbReference type="Proteomes" id="UP000247811">
    <property type="component" value="Unassembled WGS sequence"/>
</dbReference>
<dbReference type="FunFam" id="2.40.10.10:FF:000001">
    <property type="entry name" value="Periplasmic serine protease DegS"/>
    <property type="match status" value="1"/>
</dbReference>
<dbReference type="InterPro" id="IPR001940">
    <property type="entry name" value="Peptidase_S1C"/>
</dbReference>
<dbReference type="PANTHER" id="PTHR43343">
    <property type="entry name" value="PEPTIDASE S12"/>
    <property type="match status" value="1"/>
</dbReference>
<keyword evidence="5" id="KW-0812">Transmembrane</keyword>
<dbReference type="RefSeq" id="WP_110399190.1">
    <property type="nucleotide sequence ID" value="NZ_QJJS01000002.1"/>
</dbReference>
<reference evidence="7 8" key="1">
    <citation type="submission" date="2018-05" db="EMBL/GenBank/DDBJ databases">
        <title>Genomic Encyclopedia of Type Strains, Phase IV (KMG-IV): sequencing the most valuable type-strain genomes for metagenomic binning, comparative biology and taxonomic classification.</title>
        <authorList>
            <person name="Goeker M."/>
        </authorList>
    </citation>
    <scope>NUCLEOTIDE SEQUENCE [LARGE SCALE GENOMIC DNA]</scope>
    <source>
        <strain evidence="7 8">DSM 566</strain>
    </source>
</reference>
<evidence type="ECO:0000256" key="4">
    <source>
        <dbReference type="ARBA" id="ARBA00022825"/>
    </source>
</evidence>
<dbReference type="SUPFAM" id="SSF50494">
    <property type="entry name" value="Trypsin-like serine proteases"/>
    <property type="match status" value="1"/>
</dbReference>